<evidence type="ECO:0000256" key="8">
    <source>
        <dbReference type="ARBA" id="ARBA00023136"/>
    </source>
</evidence>
<accession>A0A5E4LS23</accession>
<dbReference type="Pfam" id="PF00344">
    <property type="entry name" value="SecY"/>
    <property type="match status" value="1"/>
</dbReference>
<dbReference type="InterPro" id="IPR023201">
    <property type="entry name" value="SecY_dom_sf"/>
</dbReference>
<dbReference type="InterPro" id="IPR002208">
    <property type="entry name" value="SecY/SEC61-alpha"/>
</dbReference>
<dbReference type="Proteomes" id="UP000789941">
    <property type="component" value="Unassembled WGS sequence"/>
</dbReference>
<evidence type="ECO:0000256" key="9">
    <source>
        <dbReference type="RuleBase" id="RU004349"/>
    </source>
</evidence>
<keyword evidence="5" id="KW-0653">Protein transport</keyword>
<dbReference type="PIRSF" id="PIRSF004557">
    <property type="entry name" value="SecY"/>
    <property type="match status" value="1"/>
</dbReference>
<dbReference type="PRINTS" id="PR00303">
    <property type="entry name" value="SECYTRNLCASE"/>
</dbReference>
<dbReference type="GO" id="GO:0015031">
    <property type="term" value="P:protein transport"/>
    <property type="evidence" value="ECO:0007669"/>
    <property type="project" value="UniProtKB-KW"/>
</dbReference>
<feature type="transmembrane region" description="Helical" evidence="10">
    <location>
        <begin position="160"/>
        <end position="183"/>
    </location>
</feature>
<organism evidence="11 12">
    <name type="scientific">Candidatus Bilamarchaeum dharawalense</name>
    <dbReference type="NCBI Taxonomy" id="2885759"/>
    <lineage>
        <taxon>Archaea</taxon>
        <taxon>Candidatus Micrarchaeota</taxon>
        <taxon>Candidatus Micrarchaeia</taxon>
        <taxon>Candidatus Anstonellales</taxon>
        <taxon>Candidatus Bilamarchaeaceae</taxon>
        <taxon>Candidatus Bilamarchaeum</taxon>
    </lineage>
</organism>
<sequence length="517" mass="56288">MGLLDILHTIAGYLPEIKAPIKALATKERLIWTGVALILYFMMYETTALGVQYKDTSAIDFLQTITASRTGSLLTTGIGPIVLASIFLQLFVGAGIININMHDKKERARFLEAQKILAIVLAIVEALIFVVFTGIVPVSPLFAGLGEGIITDPVTGVQHLYAPFTMAMVVFQIAIGSVLILFLDELVTKYGIGSGISLFIAAGVSLSVAVGLVHLIFATPNGFIAMMSEGGAEALPNALLTIVPFLFTILVFLVVVYAESLKVEIPIAFERVRGMVPNLPLKFFYVSNIPVIFASALIINMQLFAGGLLTGAYWETSQVTGAVTSVPAYQALLETRQYDFARDGVLPLIGYTTQDNRLRDGLLYLFTPLYGMGQGTQYYSLLFTTSTPILGIPEWVHAIVYILMLSIVSVIFGLFWVETSNMDAKSVANQLSESGLQIPGFRRDPRMLETILNKHIFPLTVMGSFCVGLLAGIADLTGALGTGTGILLTVGILHKMYEQLEQMKTFEMYPSFTKFLE</sequence>
<gene>
    <name evidence="11" type="primary">secY</name>
    <name evidence="11" type="ORF">LFW2832_00462</name>
</gene>
<feature type="transmembrane region" description="Helical" evidence="10">
    <location>
        <begin position="116"/>
        <end position="140"/>
    </location>
</feature>
<comment type="caution">
    <text evidence="11">The sequence shown here is derived from an EMBL/GenBank/DDBJ whole genome shotgun (WGS) entry which is preliminary data.</text>
</comment>
<dbReference type="AlphaFoldDB" id="A0A5E4LS23"/>
<keyword evidence="3" id="KW-0813">Transport</keyword>
<evidence type="ECO:0000256" key="4">
    <source>
        <dbReference type="ARBA" id="ARBA00022692"/>
    </source>
</evidence>
<comment type="similarity">
    <text evidence="2 9">Belongs to the SecY/SEC61-alpha family.</text>
</comment>
<evidence type="ECO:0000256" key="7">
    <source>
        <dbReference type="ARBA" id="ARBA00023010"/>
    </source>
</evidence>
<name>A0A5E4LS23_9ARCH</name>
<dbReference type="GO" id="GO:0016020">
    <property type="term" value="C:membrane"/>
    <property type="evidence" value="ECO:0007669"/>
    <property type="project" value="UniProtKB-SubCell"/>
</dbReference>
<comment type="subcellular location">
    <subcellularLocation>
        <location evidence="1">Membrane</location>
        <topology evidence="1">Multi-pass membrane protein</topology>
    </subcellularLocation>
</comment>
<dbReference type="PROSITE" id="PS00756">
    <property type="entry name" value="SECY_2"/>
    <property type="match status" value="1"/>
</dbReference>
<evidence type="ECO:0000313" key="11">
    <source>
        <dbReference type="EMBL" id="VVC03667.1"/>
    </source>
</evidence>
<feature type="transmembrane region" description="Helical" evidence="10">
    <location>
        <begin position="279"/>
        <end position="299"/>
    </location>
</feature>
<dbReference type="NCBIfam" id="TIGR00967">
    <property type="entry name" value="3a0501s007"/>
    <property type="match status" value="1"/>
</dbReference>
<keyword evidence="7" id="KW-0811">Translocation</keyword>
<evidence type="ECO:0000256" key="5">
    <source>
        <dbReference type="ARBA" id="ARBA00022927"/>
    </source>
</evidence>
<reference evidence="11 12" key="1">
    <citation type="submission" date="2019-08" db="EMBL/GenBank/DDBJ databases">
        <authorList>
            <person name="Vazquez-Campos X."/>
        </authorList>
    </citation>
    <scope>NUCLEOTIDE SEQUENCE [LARGE SCALE GENOMIC DNA]</scope>
    <source>
        <strain evidence="11">LFW-283_2</strain>
    </source>
</reference>
<dbReference type="SUPFAM" id="SSF103491">
    <property type="entry name" value="Preprotein translocase SecY subunit"/>
    <property type="match status" value="1"/>
</dbReference>
<evidence type="ECO:0000256" key="10">
    <source>
        <dbReference type="SAM" id="Phobius"/>
    </source>
</evidence>
<dbReference type="PANTHER" id="PTHR10906">
    <property type="entry name" value="SECY/SEC61-ALPHA FAMILY MEMBER"/>
    <property type="match status" value="1"/>
</dbReference>
<evidence type="ECO:0000256" key="2">
    <source>
        <dbReference type="ARBA" id="ARBA00005751"/>
    </source>
</evidence>
<feature type="transmembrane region" description="Helical" evidence="10">
    <location>
        <begin position="73"/>
        <end position="96"/>
    </location>
</feature>
<evidence type="ECO:0000313" key="12">
    <source>
        <dbReference type="Proteomes" id="UP000789941"/>
    </source>
</evidence>
<feature type="transmembrane region" description="Helical" evidence="10">
    <location>
        <begin position="395"/>
        <end position="417"/>
    </location>
</feature>
<feature type="transmembrane region" description="Helical" evidence="10">
    <location>
        <begin position="30"/>
        <end position="53"/>
    </location>
</feature>
<protein>
    <submittedName>
        <fullName evidence="11">Protein translocase subunit SecY</fullName>
    </submittedName>
</protein>
<evidence type="ECO:0000256" key="3">
    <source>
        <dbReference type="ARBA" id="ARBA00022448"/>
    </source>
</evidence>
<feature type="transmembrane region" description="Helical" evidence="10">
    <location>
        <begin position="456"/>
        <end position="474"/>
    </location>
</feature>
<feature type="transmembrane region" description="Helical" evidence="10">
    <location>
        <begin position="238"/>
        <end position="258"/>
    </location>
</feature>
<dbReference type="EMBL" id="CABMJJ010000008">
    <property type="protein sequence ID" value="VVC03667.1"/>
    <property type="molecule type" value="Genomic_DNA"/>
</dbReference>
<feature type="transmembrane region" description="Helical" evidence="10">
    <location>
        <begin position="480"/>
        <end position="497"/>
    </location>
</feature>
<dbReference type="InterPro" id="IPR030659">
    <property type="entry name" value="SecY_CS"/>
</dbReference>
<keyword evidence="8 10" id="KW-0472">Membrane</keyword>
<keyword evidence="6 10" id="KW-1133">Transmembrane helix</keyword>
<evidence type="ECO:0000256" key="6">
    <source>
        <dbReference type="ARBA" id="ARBA00022989"/>
    </source>
</evidence>
<feature type="transmembrane region" description="Helical" evidence="10">
    <location>
        <begin position="195"/>
        <end position="218"/>
    </location>
</feature>
<evidence type="ECO:0000256" key="1">
    <source>
        <dbReference type="ARBA" id="ARBA00004141"/>
    </source>
</evidence>
<proteinExistence type="inferred from homology"/>
<dbReference type="Gene3D" id="1.10.3370.10">
    <property type="entry name" value="SecY subunit domain"/>
    <property type="match status" value="1"/>
</dbReference>
<dbReference type="NCBIfam" id="NF006341">
    <property type="entry name" value="PRK08568.1-5"/>
    <property type="match status" value="1"/>
</dbReference>
<keyword evidence="4 10" id="KW-0812">Transmembrane</keyword>